<dbReference type="AlphaFoldDB" id="A0A2P2D1N0"/>
<dbReference type="Proteomes" id="UP000245076">
    <property type="component" value="Unassembled WGS sequence"/>
</dbReference>
<name>A0A2P2D1N0_9LEPT</name>
<gene>
    <name evidence="1" type="ORF">LPTSP1_15350</name>
</gene>
<protein>
    <submittedName>
        <fullName evidence="1">Uncharacterized protein</fullName>
    </submittedName>
</protein>
<proteinExistence type="predicted"/>
<dbReference type="EMBL" id="BFAY01000008">
    <property type="protein sequence ID" value="GBF38542.1"/>
    <property type="molecule type" value="Genomic_DNA"/>
</dbReference>
<organism evidence="1 2">
    <name type="scientific">Leptospira johnsonii</name>
    <dbReference type="NCBI Taxonomy" id="1917820"/>
    <lineage>
        <taxon>Bacteria</taxon>
        <taxon>Pseudomonadati</taxon>
        <taxon>Spirochaetota</taxon>
        <taxon>Spirochaetia</taxon>
        <taxon>Leptospirales</taxon>
        <taxon>Leptospiraceae</taxon>
        <taxon>Leptospira</taxon>
    </lineage>
</organism>
<keyword evidence="2" id="KW-1185">Reference proteome</keyword>
<evidence type="ECO:0000313" key="2">
    <source>
        <dbReference type="Proteomes" id="UP000245076"/>
    </source>
</evidence>
<sequence>MPILRKRGTMDTKKFVKRLMAYGSKKYGLLYDRWVLFGIRGIDFKDGIVKTNNDNINEYNDALFLIRTVNKSLEFKIYACTIDPGRYWLNQPMNPAGTARIVEGIYKYKLGMHRGHKALNQYAQVTVNRYVPHQNGKPWFKWKDESISVTQAGFFAIDIHAKSSTSKFVEMASAGCTVLNSTWTDAPWSEFFRTIEQAILAHSQPYLCYCVLDQNTAVTILS</sequence>
<reference evidence="1 2" key="1">
    <citation type="submission" date="2018-02" db="EMBL/GenBank/DDBJ databases">
        <title>Novel Leptospira species isolated from soil and water in Japan.</title>
        <authorList>
            <person name="Nakao R."/>
            <person name="Masuzawa T."/>
        </authorList>
    </citation>
    <scope>NUCLEOTIDE SEQUENCE [LARGE SCALE GENOMIC DNA]</scope>
    <source>
        <strain evidence="1 2">E8</strain>
    </source>
</reference>
<evidence type="ECO:0000313" key="1">
    <source>
        <dbReference type="EMBL" id="GBF38542.1"/>
    </source>
</evidence>
<accession>A0A2P2D1N0</accession>
<comment type="caution">
    <text evidence="1">The sequence shown here is derived from an EMBL/GenBank/DDBJ whole genome shotgun (WGS) entry which is preliminary data.</text>
</comment>